<dbReference type="SUPFAM" id="SSF57667">
    <property type="entry name" value="beta-beta-alpha zinc fingers"/>
    <property type="match status" value="2"/>
</dbReference>
<keyword evidence="7" id="KW-0805">Transcription regulation</keyword>
<accession>A0A8C3A3G3</accession>
<feature type="compositionally biased region" description="Pro residues" evidence="15">
    <location>
        <begin position="241"/>
        <end position="252"/>
    </location>
</feature>
<dbReference type="PANTHER" id="PTHR23235:SF129">
    <property type="entry name" value="KRUEPPEL-LIKE FACTOR 5-LIKE"/>
    <property type="match status" value="1"/>
</dbReference>
<evidence type="ECO:0000256" key="11">
    <source>
        <dbReference type="ARBA" id="ARBA00023242"/>
    </source>
</evidence>
<dbReference type="AlphaFoldDB" id="A0A8C3A3G3"/>
<evidence type="ECO:0000313" key="17">
    <source>
        <dbReference type="Ensembl" id="ENSCLMP00005036914.1"/>
    </source>
</evidence>
<keyword evidence="10" id="KW-0804">Transcription</keyword>
<keyword evidence="3" id="KW-0479">Metal-binding</keyword>
<keyword evidence="11" id="KW-0539">Nucleus</keyword>
<keyword evidence="4" id="KW-0677">Repeat</keyword>
<feature type="domain" description="C2H2-type" evidence="16">
    <location>
        <begin position="414"/>
        <end position="438"/>
    </location>
</feature>
<dbReference type="GO" id="GO:0000978">
    <property type="term" value="F:RNA polymerase II cis-regulatory region sequence-specific DNA binding"/>
    <property type="evidence" value="ECO:0007669"/>
    <property type="project" value="TreeGrafter"/>
</dbReference>
<feature type="compositionally biased region" description="Polar residues" evidence="15">
    <location>
        <begin position="295"/>
        <end position="310"/>
    </location>
</feature>
<evidence type="ECO:0000256" key="2">
    <source>
        <dbReference type="ARBA" id="ARBA00006991"/>
    </source>
</evidence>
<gene>
    <name evidence="17" type="primary">klf5b</name>
</gene>
<dbReference type="Pfam" id="PF00096">
    <property type="entry name" value="zf-C2H2"/>
    <property type="match status" value="3"/>
</dbReference>
<dbReference type="GeneID" id="117751043"/>
<dbReference type="PANTHER" id="PTHR23235">
    <property type="entry name" value="KRUEPPEL-LIKE TRANSCRIPTION FACTOR"/>
    <property type="match status" value="1"/>
</dbReference>
<dbReference type="PROSITE" id="PS00028">
    <property type="entry name" value="ZINC_FINGER_C2H2_1"/>
    <property type="match status" value="3"/>
</dbReference>
<dbReference type="FunFam" id="3.30.160.60:FF:000021">
    <property type="entry name" value="Basic krueppel-like factor 3"/>
    <property type="match status" value="1"/>
</dbReference>
<dbReference type="OrthoDB" id="4748970at2759"/>
<evidence type="ECO:0000256" key="12">
    <source>
        <dbReference type="ARBA" id="ARBA00065453"/>
    </source>
</evidence>
<dbReference type="SMART" id="SM00355">
    <property type="entry name" value="ZnF_C2H2"/>
    <property type="match status" value="3"/>
</dbReference>
<proteinExistence type="inferred from homology"/>
<dbReference type="FunFam" id="3.30.160.60:FF:001395">
    <property type="entry name" value="Krueppel-like factor 7"/>
    <property type="match status" value="1"/>
</dbReference>
<dbReference type="GeneTree" id="ENSGT00940000156711"/>
<dbReference type="GO" id="GO:0008270">
    <property type="term" value="F:zinc ion binding"/>
    <property type="evidence" value="ECO:0007669"/>
    <property type="project" value="UniProtKB-KW"/>
</dbReference>
<keyword evidence="18" id="KW-1185">Reference proteome</keyword>
<evidence type="ECO:0000256" key="6">
    <source>
        <dbReference type="ARBA" id="ARBA00022833"/>
    </source>
</evidence>
<organism evidence="17 18">
    <name type="scientific">Cyclopterus lumpus</name>
    <name type="common">Lumpsucker</name>
    <dbReference type="NCBI Taxonomy" id="8103"/>
    <lineage>
        <taxon>Eukaryota</taxon>
        <taxon>Metazoa</taxon>
        <taxon>Chordata</taxon>
        <taxon>Craniata</taxon>
        <taxon>Vertebrata</taxon>
        <taxon>Euteleostomi</taxon>
        <taxon>Actinopterygii</taxon>
        <taxon>Neopterygii</taxon>
        <taxon>Teleostei</taxon>
        <taxon>Neoteleostei</taxon>
        <taxon>Acanthomorphata</taxon>
        <taxon>Eupercaria</taxon>
        <taxon>Perciformes</taxon>
        <taxon>Cottioidei</taxon>
        <taxon>Cottales</taxon>
        <taxon>Cyclopteridae</taxon>
        <taxon>Cyclopterus</taxon>
    </lineage>
</organism>
<evidence type="ECO:0000256" key="9">
    <source>
        <dbReference type="ARBA" id="ARBA00023159"/>
    </source>
</evidence>
<dbReference type="FunFam" id="3.30.160.60:FF:000624">
    <property type="entry name" value="zinc finger protein 697"/>
    <property type="match status" value="1"/>
</dbReference>
<sequence length="438" mass="47991">MAAAVRNPVWVAPGQDAQFLHRSAAPPPADEPGQVLCRTGDAVPGTSSFHDYNLFKSEMDSYLSPHQQYAANSKVLCRETGALVPEPALTEDFGPPYSVNMSLLLPDVTYPHPGLNRAVRQIKTEPLHTLMQPSCQGHRAPPPLPEYPGGFGAADVANGRFFIKQEVLDYQDVPLYQLLNSDLEQLVHGSQLSSVPAAPLSLPNGRPGPAQSSAKPTGGPQCDCLPFNPHRGHQRRSTYLPPSPPNSDPPSPSGRKELLHNLSPPPSYETSVASKSTFQARRNPANPGRAPGTAPVQNPDQNSSIRSVQSPGPEAVRHSSLAPGTGPLSPVLAQLASAKYNRRNNPDLERRRIHHCDVPGCRKVYTKSSHLKAHLRTHTGEKPYQCSWEGCEWRFARSDELTRHFRKHTGVKPFQCAACNRCFSRSDHLALHMKRHQS</sequence>
<evidence type="ECO:0000256" key="5">
    <source>
        <dbReference type="ARBA" id="ARBA00022771"/>
    </source>
</evidence>
<evidence type="ECO:0000256" key="8">
    <source>
        <dbReference type="ARBA" id="ARBA00023125"/>
    </source>
</evidence>
<evidence type="ECO:0000256" key="7">
    <source>
        <dbReference type="ARBA" id="ARBA00023015"/>
    </source>
</evidence>
<evidence type="ECO:0000256" key="1">
    <source>
        <dbReference type="ARBA" id="ARBA00004123"/>
    </source>
</evidence>
<evidence type="ECO:0000259" key="16">
    <source>
        <dbReference type="PROSITE" id="PS50157"/>
    </source>
</evidence>
<name>A0A8C3A3G3_CYCLU</name>
<evidence type="ECO:0000256" key="4">
    <source>
        <dbReference type="ARBA" id="ARBA00022737"/>
    </source>
</evidence>
<dbReference type="RefSeq" id="XP_034418447.1">
    <property type="nucleotide sequence ID" value="XM_034562556.1"/>
</dbReference>
<evidence type="ECO:0000256" key="14">
    <source>
        <dbReference type="PROSITE-ProRule" id="PRU00042"/>
    </source>
</evidence>
<evidence type="ECO:0000256" key="13">
    <source>
        <dbReference type="ARBA" id="ARBA00068015"/>
    </source>
</evidence>
<dbReference type="Ensembl" id="ENSCLMT00005038358.1">
    <property type="protein sequence ID" value="ENSCLMP00005036914.1"/>
    <property type="gene ID" value="ENSCLMG00005017592.1"/>
</dbReference>
<feature type="domain" description="C2H2-type" evidence="16">
    <location>
        <begin position="354"/>
        <end position="383"/>
    </location>
</feature>
<feature type="region of interest" description="Disordered" evidence="15">
    <location>
        <begin position="197"/>
        <end position="327"/>
    </location>
</feature>
<keyword evidence="6" id="KW-0862">Zinc</keyword>
<dbReference type="GO" id="GO:0000981">
    <property type="term" value="F:DNA-binding transcription factor activity, RNA polymerase II-specific"/>
    <property type="evidence" value="ECO:0007669"/>
    <property type="project" value="TreeGrafter"/>
</dbReference>
<dbReference type="InterPro" id="IPR013087">
    <property type="entry name" value="Znf_C2H2_type"/>
</dbReference>
<comment type="subunit">
    <text evidence="12">Interacts with FBXO38.</text>
</comment>
<evidence type="ECO:0000256" key="10">
    <source>
        <dbReference type="ARBA" id="ARBA00023163"/>
    </source>
</evidence>
<protein>
    <recommendedName>
        <fullName evidence="13">Krueppel-like factor 7</fullName>
    </recommendedName>
</protein>
<comment type="subcellular location">
    <subcellularLocation>
        <location evidence="1">Nucleus</location>
    </subcellularLocation>
</comment>
<dbReference type="CDD" id="cd21579">
    <property type="entry name" value="KLF5_N"/>
    <property type="match status" value="1"/>
</dbReference>
<dbReference type="GO" id="GO:0005634">
    <property type="term" value="C:nucleus"/>
    <property type="evidence" value="ECO:0007669"/>
    <property type="project" value="UniProtKB-SubCell"/>
</dbReference>
<dbReference type="Proteomes" id="UP000694565">
    <property type="component" value="Unplaced"/>
</dbReference>
<dbReference type="Gene3D" id="3.30.160.60">
    <property type="entry name" value="Classic Zinc Finger"/>
    <property type="match status" value="3"/>
</dbReference>
<comment type="similarity">
    <text evidence="2">Belongs to the krueppel C2H2-type zinc-finger protein family.</text>
</comment>
<dbReference type="InterPro" id="IPR036236">
    <property type="entry name" value="Znf_C2H2_sf"/>
</dbReference>
<feature type="domain" description="C2H2-type" evidence="16">
    <location>
        <begin position="384"/>
        <end position="413"/>
    </location>
</feature>
<feature type="compositionally biased region" description="Polar residues" evidence="15">
    <location>
        <begin position="268"/>
        <end position="280"/>
    </location>
</feature>
<reference evidence="17" key="2">
    <citation type="submission" date="2025-09" db="UniProtKB">
        <authorList>
            <consortium name="Ensembl"/>
        </authorList>
    </citation>
    <scope>IDENTIFICATION</scope>
</reference>
<evidence type="ECO:0000256" key="3">
    <source>
        <dbReference type="ARBA" id="ARBA00022723"/>
    </source>
</evidence>
<dbReference type="GO" id="GO:0045893">
    <property type="term" value="P:positive regulation of DNA-templated transcription"/>
    <property type="evidence" value="ECO:0007669"/>
    <property type="project" value="UniProtKB-ARBA"/>
</dbReference>
<evidence type="ECO:0000256" key="15">
    <source>
        <dbReference type="SAM" id="MobiDB-lite"/>
    </source>
</evidence>
<keyword evidence="8" id="KW-0238">DNA-binding</keyword>
<evidence type="ECO:0000313" key="18">
    <source>
        <dbReference type="Proteomes" id="UP000694565"/>
    </source>
</evidence>
<keyword evidence="9" id="KW-0010">Activator</keyword>
<keyword evidence="5 14" id="KW-0863">Zinc-finger</keyword>
<dbReference type="PROSITE" id="PS50157">
    <property type="entry name" value="ZINC_FINGER_C2H2_2"/>
    <property type="match status" value="3"/>
</dbReference>
<reference evidence="17" key="1">
    <citation type="submission" date="2025-08" db="UniProtKB">
        <authorList>
            <consortium name="Ensembl"/>
        </authorList>
    </citation>
    <scope>IDENTIFICATION</scope>
</reference>